<organism evidence="2 3">
    <name type="scientific">Bagarius yarrelli</name>
    <name type="common">Goonch</name>
    <name type="synonym">Bagrus yarrelli</name>
    <dbReference type="NCBI Taxonomy" id="175774"/>
    <lineage>
        <taxon>Eukaryota</taxon>
        <taxon>Metazoa</taxon>
        <taxon>Chordata</taxon>
        <taxon>Craniata</taxon>
        <taxon>Vertebrata</taxon>
        <taxon>Euteleostomi</taxon>
        <taxon>Actinopterygii</taxon>
        <taxon>Neopterygii</taxon>
        <taxon>Teleostei</taxon>
        <taxon>Ostariophysi</taxon>
        <taxon>Siluriformes</taxon>
        <taxon>Sisoridae</taxon>
        <taxon>Sisorinae</taxon>
        <taxon>Bagarius</taxon>
    </lineage>
</organism>
<comment type="caution">
    <text evidence="2">The sequence shown here is derived from an EMBL/GenBank/DDBJ whole genome shotgun (WGS) entry which is preliminary data.</text>
</comment>
<sequence>MQIKDRVEVSGFDSSGTNGALGSSPDLRRKASGCRDLMLVVIASSLLADHSEVFVEETRRLVSVETRERPRVSQAVQRIYSDTSSML</sequence>
<gene>
    <name evidence="2" type="ORF">Baya_16694</name>
</gene>
<reference evidence="2 3" key="1">
    <citation type="journal article" date="2019" name="Genome Biol. Evol.">
        <title>Whole-Genome Sequencing of the Giant Devil Catfish, Bagarius yarrelli.</title>
        <authorList>
            <person name="Jiang W."/>
            <person name="Lv Y."/>
            <person name="Cheng L."/>
            <person name="Yang K."/>
            <person name="Chao B."/>
            <person name="Wang X."/>
            <person name="Li Y."/>
            <person name="Pan X."/>
            <person name="You X."/>
            <person name="Zhang Y."/>
            <person name="Yang J."/>
            <person name="Li J."/>
            <person name="Zhang X."/>
            <person name="Liu S."/>
            <person name="Sun C."/>
            <person name="Yang J."/>
            <person name="Shi Q."/>
        </authorList>
    </citation>
    <scope>NUCLEOTIDE SEQUENCE [LARGE SCALE GENOMIC DNA]</scope>
    <source>
        <strain evidence="2">JWS20170419001</strain>
        <tissue evidence="2">Muscle</tissue>
    </source>
</reference>
<evidence type="ECO:0000313" key="3">
    <source>
        <dbReference type="Proteomes" id="UP000319801"/>
    </source>
</evidence>
<proteinExistence type="predicted"/>
<accession>A0A556VXN9</accession>
<evidence type="ECO:0000256" key="1">
    <source>
        <dbReference type="SAM" id="MobiDB-lite"/>
    </source>
</evidence>
<dbReference type="Proteomes" id="UP000319801">
    <property type="component" value="Unassembled WGS sequence"/>
</dbReference>
<keyword evidence="3" id="KW-1185">Reference proteome</keyword>
<protein>
    <submittedName>
        <fullName evidence="2">Uncharacterized protein</fullName>
    </submittedName>
</protein>
<feature type="region of interest" description="Disordered" evidence="1">
    <location>
        <begin position="1"/>
        <end position="28"/>
    </location>
</feature>
<dbReference type="AlphaFoldDB" id="A0A556VXN9"/>
<feature type="compositionally biased region" description="Polar residues" evidence="1">
    <location>
        <begin position="12"/>
        <end position="21"/>
    </location>
</feature>
<name>A0A556VXN9_BAGYA</name>
<evidence type="ECO:0000313" key="2">
    <source>
        <dbReference type="EMBL" id="TVK90179.1"/>
    </source>
</evidence>
<dbReference type="EMBL" id="VCAZ01000541">
    <property type="protein sequence ID" value="TVK90179.1"/>
    <property type="molecule type" value="Genomic_DNA"/>
</dbReference>